<dbReference type="Pfam" id="PF12776">
    <property type="entry name" value="Myb_DNA-bind_3"/>
    <property type="match status" value="1"/>
</dbReference>
<dbReference type="InterPro" id="IPR024752">
    <property type="entry name" value="Myb/SANT-like_dom"/>
</dbReference>
<keyword evidence="3" id="KW-1185">Reference proteome</keyword>
<accession>A0AAE1T6V0</accession>
<reference evidence="2" key="1">
    <citation type="submission" date="2020-06" db="EMBL/GenBank/DDBJ databases">
        <authorList>
            <person name="Li T."/>
            <person name="Hu X."/>
            <person name="Zhang T."/>
            <person name="Song X."/>
            <person name="Zhang H."/>
            <person name="Dai N."/>
            <person name="Sheng W."/>
            <person name="Hou X."/>
            <person name="Wei L."/>
        </authorList>
    </citation>
    <scope>NUCLEOTIDE SEQUENCE</scope>
    <source>
        <strain evidence="2">K16</strain>
        <tissue evidence="2">Leaf</tissue>
    </source>
</reference>
<feature type="domain" description="Myb/SANT-like" evidence="1">
    <location>
        <begin position="7"/>
        <end position="106"/>
    </location>
</feature>
<protein>
    <recommendedName>
        <fullName evidence="1">Myb/SANT-like domain-containing protein</fullName>
    </recommendedName>
</protein>
<dbReference type="Proteomes" id="UP001289374">
    <property type="component" value="Unassembled WGS sequence"/>
</dbReference>
<name>A0AAE1T6V0_9LAMI</name>
<sequence>MTLTRRTWTVHEEEVLINGLRSLVASGWKCDNGFRIGYLAQLENFMLCPIPNYDHRAKPHITSKIQAWKRQYFSIVGMMSKSGFGWDESQCMVTIEENDKDVWDDYVKREIFVKDCAAGDVANDTDGAASEICHEKNNRIDNYYIPTAEWNPKMGFMVLKRNHQYPPT</sequence>
<reference evidence="2" key="2">
    <citation type="journal article" date="2024" name="Plant">
        <title>Genomic evolution and insights into agronomic trait innovations of Sesamum species.</title>
        <authorList>
            <person name="Miao H."/>
            <person name="Wang L."/>
            <person name="Qu L."/>
            <person name="Liu H."/>
            <person name="Sun Y."/>
            <person name="Le M."/>
            <person name="Wang Q."/>
            <person name="Wei S."/>
            <person name="Zheng Y."/>
            <person name="Lin W."/>
            <person name="Duan Y."/>
            <person name="Cao H."/>
            <person name="Xiong S."/>
            <person name="Wang X."/>
            <person name="Wei L."/>
            <person name="Li C."/>
            <person name="Ma Q."/>
            <person name="Ju M."/>
            <person name="Zhao R."/>
            <person name="Li G."/>
            <person name="Mu C."/>
            <person name="Tian Q."/>
            <person name="Mei H."/>
            <person name="Zhang T."/>
            <person name="Gao T."/>
            <person name="Zhang H."/>
        </authorList>
    </citation>
    <scope>NUCLEOTIDE SEQUENCE</scope>
    <source>
        <strain evidence="2">K16</strain>
    </source>
</reference>
<gene>
    <name evidence="2" type="ORF">Sango_2861900</name>
</gene>
<evidence type="ECO:0000313" key="3">
    <source>
        <dbReference type="Proteomes" id="UP001289374"/>
    </source>
</evidence>
<dbReference type="EMBL" id="JACGWL010000675">
    <property type="protein sequence ID" value="KAK4382550.1"/>
    <property type="molecule type" value="Genomic_DNA"/>
</dbReference>
<dbReference type="AlphaFoldDB" id="A0AAE1T6V0"/>
<comment type="caution">
    <text evidence="2">The sequence shown here is derived from an EMBL/GenBank/DDBJ whole genome shotgun (WGS) entry which is preliminary data.</text>
</comment>
<evidence type="ECO:0000313" key="2">
    <source>
        <dbReference type="EMBL" id="KAK4382550.1"/>
    </source>
</evidence>
<proteinExistence type="predicted"/>
<evidence type="ECO:0000259" key="1">
    <source>
        <dbReference type="Pfam" id="PF12776"/>
    </source>
</evidence>
<organism evidence="2 3">
    <name type="scientific">Sesamum angolense</name>
    <dbReference type="NCBI Taxonomy" id="2727404"/>
    <lineage>
        <taxon>Eukaryota</taxon>
        <taxon>Viridiplantae</taxon>
        <taxon>Streptophyta</taxon>
        <taxon>Embryophyta</taxon>
        <taxon>Tracheophyta</taxon>
        <taxon>Spermatophyta</taxon>
        <taxon>Magnoliopsida</taxon>
        <taxon>eudicotyledons</taxon>
        <taxon>Gunneridae</taxon>
        <taxon>Pentapetalae</taxon>
        <taxon>asterids</taxon>
        <taxon>lamiids</taxon>
        <taxon>Lamiales</taxon>
        <taxon>Pedaliaceae</taxon>
        <taxon>Sesamum</taxon>
    </lineage>
</organism>
<dbReference type="PANTHER" id="PTHR46250:SF15">
    <property type="entry name" value="OS01G0523800 PROTEIN"/>
    <property type="match status" value="1"/>
</dbReference>
<dbReference type="PANTHER" id="PTHR46250">
    <property type="entry name" value="MYB/SANT-LIKE DNA-BINDING DOMAIN PROTEIN-RELATED"/>
    <property type="match status" value="1"/>
</dbReference>